<organism evidence="1 2">
    <name type="scientific">Nostoc flagelliforme CCNUN1</name>
    <dbReference type="NCBI Taxonomy" id="2038116"/>
    <lineage>
        <taxon>Bacteria</taxon>
        <taxon>Bacillati</taxon>
        <taxon>Cyanobacteriota</taxon>
        <taxon>Cyanophyceae</taxon>
        <taxon>Nostocales</taxon>
        <taxon>Nostocaceae</taxon>
        <taxon>Nostoc</taxon>
    </lineage>
</organism>
<protein>
    <submittedName>
        <fullName evidence="1">Uncharacterized protein</fullName>
    </submittedName>
</protein>
<evidence type="ECO:0000313" key="1">
    <source>
        <dbReference type="EMBL" id="AUB41119.1"/>
    </source>
</evidence>
<proteinExistence type="predicted"/>
<accession>A0A2K8T0C0</accession>
<dbReference type="KEGG" id="nfl:COO91_07164"/>
<keyword evidence="2" id="KW-1185">Reference proteome</keyword>
<sequence>MNSVGMGQAIVLGAVQLAAVGIAANKVERLCNGLSLF</sequence>
<dbReference type="EMBL" id="CP024785">
    <property type="protein sequence ID" value="AUB41119.1"/>
    <property type="molecule type" value="Genomic_DNA"/>
</dbReference>
<name>A0A2K8T0C0_9NOSO</name>
<reference evidence="1 2" key="1">
    <citation type="submission" date="2017-11" db="EMBL/GenBank/DDBJ databases">
        <title>Complete genome of a free-living desiccation-tolerant cyanobacterium and its photosynthetic adaptation to extreme terrestrial habitat.</title>
        <authorList>
            <person name="Shang J."/>
        </authorList>
    </citation>
    <scope>NUCLEOTIDE SEQUENCE [LARGE SCALE GENOMIC DNA]</scope>
    <source>
        <strain evidence="1 2">CCNUN1</strain>
    </source>
</reference>
<dbReference type="AlphaFoldDB" id="A0A2K8T0C0"/>
<gene>
    <name evidence="1" type="ORF">COO91_07164</name>
</gene>
<dbReference type="Proteomes" id="UP000232003">
    <property type="component" value="Chromosome"/>
</dbReference>
<evidence type="ECO:0000313" key="2">
    <source>
        <dbReference type="Proteomes" id="UP000232003"/>
    </source>
</evidence>